<evidence type="ECO:0000256" key="1">
    <source>
        <dbReference type="SAM" id="SignalP"/>
    </source>
</evidence>
<evidence type="ECO:0000313" key="2">
    <source>
        <dbReference type="EMBL" id="GLB52165.1"/>
    </source>
</evidence>
<dbReference type="RefSeq" id="WP_281753303.1">
    <property type="nucleotide sequence ID" value="NZ_BRVP01000007.1"/>
</dbReference>
<gene>
    <name evidence="2" type="ORF">NBRC110019_12040</name>
</gene>
<feature type="signal peptide" evidence="1">
    <location>
        <begin position="1"/>
        <end position="22"/>
    </location>
</feature>
<sequence length="408" mass="46298">MLKKKFINRGILFLCAALMITACTEKYEVDLNDTYEDLLVVEAIITNENKQHEITLSKTAALGSDDSTEYVSTAEVYITSDSGDNYTFSYNAGSTKYISDIAFLPVADVNYTLHIDYNGDTFTSTDVQMAPVAEMTGLTIERKEVSGTDGIQISLSTNSPDSKLLRYTYEETFKIIAPKWSDKKASFYYEYHWPPADPTPSFEWTYREGESRTCYRTQYSENIILNQFDDTQQSDNINDMQIRFIPNDSYIMSYRYCIKTKQFVHNATAFSFYKGLKNTSSSNSTLSPIQPGFVKGNITNETNSSQKVIGIFDVATVTESERTFFNYEDYYPNEDLPPYYSDCDEIELDGTEFDRESGEIDGYVLLSYIEQGSHVLYKVEGDIYTMVPAACGDCTTLGSNVAPEFWVD</sequence>
<feature type="chain" id="PRO_5040928712" description="DUF4249 domain-containing protein" evidence="1">
    <location>
        <begin position="23"/>
        <end position="408"/>
    </location>
</feature>
<dbReference type="EMBL" id="BRVP01000007">
    <property type="protein sequence ID" value="GLB52165.1"/>
    <property type="molecule type" value="Genomic_DNA"/>
</dbReference>
<protein>
    <recommendedName>
        <fullName evidence="4">DUF4249 domain-containing protein</fullName>
    </recommendedName>
</protein>
<organism evidence="2 3">
    <name type="scientific">Neptunitalea chrysea</name>
    <dbReference type="NCBI Taxonomy" id="1647581"/>
    <lineage>
        <taxon>Bacteria</taxon>
        <taxon>Pseudomonadati</taxon>
        <taxon>Bacteroidota</taxon>
        <taxon>Flavobacteriia</taxon>
        <taxon>Flavobacteriales</taxon>
        <taxon>Flavobacteriaceae</taxon>
        <taxon>Neptunitalea</taxon>
    </lineage>
</organism>
<reference evidence="2" key="1">
    <citation type="submission" date="2022-07" db="EMBL/GenBank/DDBJ databases">
        <title>Taxonomy of Novel Oxalotrophic and Methylotrophic Bacteria.</title>
        <authorList>
            <person name="Sahin N."/>
            <person name="Tani A."/>
        </authorList>
    </citation>
    <scope>NUCLEOTIDE SEQUENCE</scope>
    <source>
        <strain evidence="2">AM327</strain>
    </source>
</reference>
<evidence type="ECO:0000313" key="3">
    <source>
        <dbReference type="Proteomes" id="UP001143545"/>
    </source>
</evidence>
<dbReference type="Pfam" id="PF14054">
    <property type="entry name" value="DUF4249"/>
    <property type="match status" value="1"/>
</dbReference>
<keyword evidence="1" id="KW-0732">Signal</keyword>
<evidence type="ECO:0008006" key="4">
    <source>
        <dbReference type="Google" id="ProtNLM"/>
    </source>
</evidence>
<proteinExistence type="predicted"/>
<dbReference type="AlphaFoldDB" id="A0A9W6B465"/>
<dbReference type="InterPro" id="IPR025345">
    <property type="entry name" value="DUF4249"/>
</dbReference>
<accession>A0A9W6B465</accession>
<dbReference type="PROSITE" id="PS51257">
    <property type="entry name" value="PROKAR_LIPOPROTEIN"/>
    <property type="match status" value="1"/>
</dbReference>
<dbReference type="Proteomes" id="UP001143545">
    <property type="component" value="Unassembled WGS sequence"/>
</dbReference>
<keyword evidence="3" id="KW-1185">Reference proteome</keyword>
<comment type="caution">
    <text evidence="2">The sequence shown here is derived from an EMBL/GenBank/DDBJ whole genome shotgun (WGS) entry which is preliminary data.</text>
</comment>
<name>A0A9W6B465_9FLAO</name>